<name>A0A0T9R1I4_9GAMM</name>
<comment type="similarity">
    <text evidence="2">Belongs to the relaxosome TraM family.</text>
</comment>
<dbReference type="RefSeq" id="WP_072086350.1">
    <property type="nucleotide sequence ID" value="NZ_CQAZ01000046.1"/>
</dbReference>
<organism evidence="9 10">
    <name type="scientific">Yersinia pekkanenii</name>
    <dbReference type="NCBI Taxonomy" id="1288385"/>
    <lineage>
        <taxon>Bacteria</taxon>
        <taxon>Pseudomonadati</taxon>
        <taxon>Pseudomonadota</taxon>
        <taxon>Gammaproteobacteria</taxon>
        <taxon>Enterobacterales</taxon>
        <taxon>Yersiniaceae</taxon>
        <taxon>Yersinia</taxon>
    </lineage>
</organism>
<dbReference type="AlphaFoldDB" id="A0A0T9R1I4"/>
<evidence type="ECO:0000256" key="4">
    <source>
        <dbReference type="ARBA" id="ARBA00022490"/>
    </source>
</evidence>
<keyword evidence="7" id="KW-0238">DNA-binding</keyword>
<evidence type="ECO:0000313" key="10">
    <source>
        <dbReference type="Proteomes" id="UP000045840"/>
    </source>
</evidence>
<dbReference type="CDD" id="cd14804">
    <property type="entry name" value="Tra_M"/>
    <property type="match status" value="1"/>
</dbReference>
<evidence type="ECO:0000313" key="9">
    <source>
        <dbReference type="EMBL" id="CNI39496.1"/>
    </source>
</evidence>
<dbReference type="Gene3D" id="1.10.10.450">
    <property type="entry name" value="TraM protein, DNA-binding"/>
    <property type="match status" value="1"/>
</dbReference>
<evidence type="ECO:0000256" key="1">
    <source>
        <dbReference type="ARBA" id="ARBA00004496"/>
    </source>
</evidence>
<dbReference type="GO" id="GO:0003677">
    <property type="term" value="F:DNA binding"/>
    <property type="evidence" value="ECO:0007669"/>
    <property type="project" value="UniProtKB-KW"/>
</dbReference>
<reference evidence="10" key="1">
    <citation type="submission" date="2015-03" db="EMBL/GenBank/DDBJ databases">
        <authorList>
            <consortium name="Pathogen Informatics"/>
        </authorList>
    </citation>
    <scope>NUCLEOTIDE SEQUENCE [LARGE SCALE GENOMIC DNA]</scope>
    <source>
        <strain evidence="10">A125KOH2</strain>
    </source>
</reference>
<gene>
    <name evidence="9" type="primary">traM</name>
    <name evidence="9" type="ORF">ERS008529_03889</name>
</gene>
<keyword evidence="4" id="KW-0963">Cytoplasm</keyword>
<dbReference type="InterPro" id="IPR007925">
    <property type="entry name" value="TRelaxosome_TraM"/>
</dbReference>
<evidence type="ECO:0000256" key="8">
    <source>
        <dbReference type="ARBA" id="ARBA00023163"/>
    </source>
</evidence>
<proteinExistence type="inferred from homology"/>
<dbReference type="InterPro" id="IPR010992">
    <property type="entry name" value="IHF-like_DNA-bd_dom_sf"/>
</dbReference>
<evidence type="ECO:0000256" key="3">
    <source>
        <dbReference type="ARBA" id="ARBA00020534"/>
    </source>
</evidence>
<dbReference type="NCBIfam" id="NF010267">
    <property type="entry name" value="PRK13713.1"/>
    <property type="match status" value="1"/>
</dbReference>
<dbReference type="EMBL" id="CQAZ01000046">
    <property type="protein sequence ID" value="CNI39496.1"/>
    <property type="molecule type" value="Genomic_DNA"/>
</dbReference>
<comment type="subcellular location">
    <subcellularLocation>
        <location evidence="1">Cytoplasm</location>
    </subcellularLocation>
</comment>
<dbReference type="InterPro" id="IPR042073">
    <property type="entry name" value="TraM_DNA-bd"/>
</dbReference>
<dbReference type="SUPFAM" id="SSF140581">
    <property type="entry name" value="TraM-like"/>
    <property type="match status" value="1"/>
</dbReference>
<keyword evidence="8" id="KW-0804">Transcription</keyword>
<evidence type="ECO:0000256" key="5">
    <source>
        <dbReference type="ARBA" id="ARBA00022971"/>
    </source>
</evidence>
<dbReference type="SUPFAM" id="SSF47729">
    <property type="entry name" value="IHF-like DNA-binding proteins"/>
    <property type="match status" value="1"/>
</dbReference>
<protein>
    <recommendedName>
        <fullName evidence="3">Relaxosome protein TraM</fullName>
    </recommendedName>
</protein>
<dbReference type="Pfam" id="PF05261">
    <property type="entry name" value="Tra_M"/>
    <property type="match status" value="1"/>
</dbReference>
<sequence length="125" mass="14298">MPRQNIYMKQKTLDGIRKLVDERKAEGASASEVNMSSMGAELLEIGLRVTQNMRKKTEGESPEQIFNRTLMEECVKSRVAIQEILSMFFSVQEIKDDSRFSYSLQVEKMKGEVASIVERAFPKSE</sequence>
<keyword evidence="5" id="KW-0184">Conjugation</keyword>
<keyword evidence="6" id="KW-0805">Transcription regulation</keyword>
<dbReference type="Proteomes" id="UP000045840">
    <property type="component" value="Unassembled WGS sequence"/>
</dbReference>
<evidence type="ECO:0000256" key="2">
    <source>
        <dbReference type="ARBA" id="ARBA00008859"/>
    </source>
</evidence>
<evidence type="ECO:0000256" key="7">
    <source>
        <dbReference type="ARBA" id="ARBA00023125"/>
    </source>
</evidence>
<evidence type="ECO:0000256" key="6">
    <source>
        <dbReference type="ARBA" id="ARBA00023015"/>
    </source>
</evidence>
<accession>A0A0T9R1I4</accession>
<dbReference type="GO" id="GO:0005737">
    <property type="term" value="C:cytoplasm"/>
    <property type="evidence" value="ECO:0007669"/>
    <property type="project" value="UniProtKB-SubCell"/>
</dbReference>
<dbReference type="Gene3D" id="1.10.287.2320">
    <property type="match status" value="1"/>
</dbReference>